<keyword evidence="4" id="KW-1185">Reference proteome</keyword>
<feature type="region of interest" description="Disordered" evidence="1">
    <location>
        <begin position="500"/>
        <end position="536"/>
    </location>
</feature>
<dbReference type="PANTHER" id="PTHR15046">
    <property type="entry name" value="GLYCO_TRANS_2-LIKE DOMAIN-CONTAINING PROTEIN"/>
    <property type="match status" value="1"/>
</dbReference>
<evidence type="ECO:0000256" key="1">
    <source>
        <dbReference type="SAM" id="MobiDB-lite"/>
    </source>
</evidence>
<dbReference type="PANTHER" id="PTHR15046:SF3">
    <property type="entry name" value="BETA-1,4 N-ACETYLGALACTOSAMINYLTRANSFERASE 2-LIKE"/>
    <property type="match status" value="1"/>
</dbReference>
<dbReference type="EMBL" id="VWOX01000009">
    <property type="protein sequence ID" value="KAA5541833.1"/>
    <property type="molecule type" value="Genomic_DNA"/>
</dbReference>
<proteinExistence type="predicted"/>
<dbReference type="SUPFAM" id="SSF53448">
    <property type="entry name" value="Nucleotide-diphospho-sugar transferases"/>
    <property type="match status" value="1"/>
</dbReference>
<comment type="caution">
    <text evidence="3">The sequence shown here is derived from an EMBL/GenBank/DDBJ whole genome shotgun (WGS) entry which is preliminary data.</text>
</comment>
<dbReference type="Proteomes" id="UP000324479">
    <property type="component" value="Unassembled WGS sequence"/>
</dbReference>
<sequence>MTSSASMPSITFGITTFNRPRLLRRLIESIRTRYPHVRILVADNGSQHATLPDDVQVLHLPFDCGLSRARNALIDALETEFLLVLEDDFQFTDETDIEPLWRVLRSDPEIGVAGGAIRGCDGRVTCYALDIEVCRTTMRVREAPHRIAVTPCGIPYRLCDMVWNFALFRREMLREHRWVDALKIGEHCPFFYEVKLARRWRVASCSLPKIYHVPDRRPTHYLKYRRRAADYFRAYLNARGVEHYERVLPYHYEDDATLLPPVIVLAVGHSGTSVVTRMLQKLGWNLGRPVDKVFAEHIEIRKLNRQVIDGGQLDTTAARQALGALPMPWALKDPRFVQTLQHWLPLLAELEIKPVLLRLRRELSATKGSYHRRGAPGDVDRRIENLAASRDHLYDLWPWKRLTLEYEKIAAAVSMFDLDRFEASQDRDPGEVEGPSFTPSPRAIAGDSRAPEFGLTAAEFIDLNVAALENDSSMLASLQLDSAGANALADARAAFQLDSSFGRPMDPQEEGPEPLSMQLDSSVGSPAAADAGFALDSGVDSPLERAIRRELRRIPPPTANESHDGSD</sequence>
<organism evidence="3 4">
    <name type="scientific">Roseiconus nitratireducens</name>
    <dbReference type="NCBI Taxonomy" id="2605748"/>
    <lineage>
        <taxon>Bacteria</taxon>
        <taxon>Pseudomonadati</taxon>
        <taxon>Planctomycetota</taxon>
        <taxon>Planctomycetia</taxon>
        <taxon>Pirellulales</taxon>
        <taxon>Pirellulaceae</taxon>
        <taxon>Roseiconus</taxon>
    </lineage>
</organism>
<gene>
    <name evidence="3" type="ORF">FYK55_16635</name>
</gene>
<dbReference type="GO" id="GO:0016740">
    <property type="term" value="F:transferase activity"/>
    <property type="evidence" value="ECO:0007669"/>
    <property type="project" value="UniProtKB-KW"/>
</dbReference>
<evidence type="ECO:0000313" key="3">
    <source>
        <dbReference type="EMBL" id="KAA5541833.1"/>
    </source>
</evidence>
<evidence type="ECO:0000259" key="2">
    <source>
        <dbReference type="Pfam" id="PF00535"/>
    </source>
</evidence>
<dbReference type="RefSeq" id="WP_150077567.1">
    <property type="nucleotide sequence ID" value="NZ_VWOX01000009.1"/>
</dbReference>
<dbReference type="AlphaFoldDB" id="A0A5M6D3B9"/>
<dbReference type="InterPro" id="IPR029044">
    <property type="entry name" value="Nucleotide-diphossugar_trans"/>
</dbReference>
<name>A0A5M6D3B9_9BACT</name>
<dbReference type="Gene3D" id="3.90.550.10">
    <property type="entry name" value="Spore Coat Polysaccharide Biosynthesis Protein SpsA, Chain A"/>
    <property type="match status" value="1"/>
</dbReference>
<dbReference type="Pfam" id="PF00535">
    <property type="entry name" value="Glycos_transf_2"/>
    <property type="match status" value="1"/>
</dbReference>
<feature type="domain" description="Glycosyltransferase 2-like" evidence="2">
    <location>
        <begin position="13"/>
        <end position="175"/>
    </location>
</feature>
<feature type="region of interest" description="Disordered" evidence="1">
    <location>
        <begin position="425"/>
        <end position="444"/>
    </location>
</feature>
<reference evidence="3 4" key="1">
    <citation type="submission" date="2019-08" db="EMBL/GenBank/DDBJ databases">
        <authorList>
            <person name="Dhanesh K."/>
            <person name="Kumar G."/>
            <person name="Sasikala C."/>
            <person name="Venkata Ramana C."/>
        </authorList>
    </citation>
    <scope>NUCLEOTIDE SEQUENCE [LARGE SCALE GENOMIC DNA]</scope>
    <source>
        <strain evidence="3 4">JC645</strain>
    </source>
</reference>
<protein>
    <submittedName>
        <fullName evidence="3">Glycosyltransferase</fullName>
    </submittedName>
</protein>
<keyword evidence="3" id="KW-0808">Transferase</keyword>
<evidence type="ECO:0000313" key="4">
    <source>
        <dbReference type="Proteomes" id="UP000324479"/>
    </source>
</evidence>
<accession>A0A5M6D3B9</accession>
<dbReference type="InterPro" id="IPR001173">
    <property type="entry name" value="Glyco_trans_2-like"/>
</dbReference>